<proteinExistence type="inferred from homology"/>
<keyword evidence="1" id="KW-0378">Hydrolase</keyword>
<protein>
    <recommendedName>
        <fullName evidence="3">AB hydrolase-1 domain-containing protein</fullName>
    </recommendedName>
</protein>
<dbReference type="SUPFAM" id="SSF53474">
    <property type="entry name" value="alpha/beta-Hydrolases"/>
    <property type="match status" value="1"/>
</dbReference>
<keyword evidence="5" id="KW-1185">Reference proteome</keyword>
<evidence type="ECO:0000259" key="3">
    <source>
        <dbReference type="Pfam" id="PF00561"/>
    </source>
</evidence>
<dbReference type="InterPro" id="IPR000639">
    <property type="entry name" value="Epox_hydrolase-like"/>
</dbReference>
<organism evidence="4 5">
    <name type="scientific">Marasmius crinis-equi</name>
    <dbReference type="NCBI Taxonomy" id="585013"/>
    <lineage>
        <taxon>Eukaryota</taxon>
        <taxon>Fungi</taxon>
        <taxon>Dikarya</taxon>
        <taxon>Basidiomycota</taxon>
        <taxon>Agaricomycotina</taxon>
        <taxon>Agaricomycetes</taxon>
        <taxon>Agaricomycetidae</taxon>
        <taxon>Agaricales</taxon>
        <taxon>Marasmiineae</taxon>
        <taxon>Marasmiaceae</taxon>
        <taxon>Marasmius</taxon>
    </lineage>
</organism>
<dbReference type="Proteomes" id="UP001465976">
    <property type="component" value="Unassembled WGS sequence"/>
</dbReference>
<sequence length="332" mass="37845">MDPTLYKTLQVSRRFTYCYYSSPSKDSGSRTILFLHGFPNADTDWRHQVSFFKERGYGLIVPQLLGYGESSKPTDPADYRQSLMSKDLTEILDAEGVKQVVVIGHDWGAYIASRFALFQPERTLAVGFITVGYLPTNTGPFDIKAVHEVTKERFGYELCGYWEFFSAPDAPKLCIDNFESFFNIIWPDDPKRWATDLAPVGALRKNVEANNIFPPPSWMSEEDKRLISEPLLKNGLAAPMCCYRVQTTGMTCEDDKLLDGRKEIDQPVFFLDALDDYIASEERFQVASGETESPVLKYCKNPTIKRVKVDHWVMLHIPDELNAALLEWLGTF</sequence>
<dbReference type="PANTHER" id="PTHR43329">
    <property type="entry name" value="EPOXIDE HYDROLASE"/>
    <property type="match status" value="1"/>
</dbReference>
<dbReference type="PRINTS" id="PR00412">
    <property type="entry name" value="EPOXHYDRLASE"/>
</dbReference>
<dbReference type="InterPro" id="IPR000073">
    <property type="entry name" value="AB_hydrolase_1"/>
</dbReference>
<comment type="caution">
    <text evidence="4">The sequence shown here is derived from an EMBL/GenBank/DDBJ whole genome shotgun (WGS) entry which is preliminary data.</text>
</comment>
<gene>
    <name evidence="4" type="ORF">V5O48_017192</name>
</gene>
<evidence type="ECO:0000313" key="5">
    <source>
        <dbReference type="Proteomes" id="UP001465976"/>
    </source>
</evidence>
<feature type="domain" description="AB hydrolase-1" evidence="3">
    <location>
        <begin position="31"/>
        <end position="129"/>
    </location>
</feature>
<dbReference type="EMBL" id="JBAHYK010002553">
    <property type="protein sequence ID" value="KAL0564848.1"/>
    <property type="molecule type" value="Genomic_DNA"/>
</dbReference>
<dbReference type="Pfam" id="PF00561">
    <property type="entry name" value="Abhydrolase_1"/>
    <property type="match status" value="1"/>
</dbReference>
<evidence type="ECO:0000256" key="1">
    <source>
        <dbReference type="ARBA" id="ARBA00022801"/>
    </source>
</evidence>
<name>A0ABR3EPP3_9AGAR</name>
<evidence type="ECO:0000313" key="4">
    <source>
        <dbReference type="EMBL" id="KAL0564848.1"/>
    </source>
</evidence>
<accession>A0ABR3EPP3</accession>
<evidence type="ECO:0000256" key="2">
    <source>
        <dbReference type="ARBA" id="ARBA00038334"/>
    </source>
</evidence>
<dbReference type="Gene3D" id="3.40.50.1820">
    <property type="entry name" value="alpha/beta hydrolase"/>
    <property type="match status" value="1"/>
</dbReference>
<comment type="similarity">
    <text evidence="2">Belongs to the AB hydrolase superfamily. Epoxide hydrolase family.</text>
</comment>
<reference evidence="4 5" key="1">
    <citation type="submission" date="2024-02" db="EMBL/GenBank/DDBJ databases">
        <title>A draft genome for the cacao thread blight pathogen Marasmius crinis-equi.</title>
        <authorList>
            <person name="Cohen S.P."/>
            <person name="Baruah I.K."/>
            <person name="Amoako-Attah I."/>
            <person name="Bukari Y."/>
            <person name="Meinhardt L.W."/>
            <person name="Bailey B.A."/>
        </authorList>
    </citation>
    <scope>NUCLEOTIDE SEQUENCE [LARGE SCALE GENOMIC DNA]</scope>
    <source>
        <strain evidence="4 5">GH-76</strain>
    </source>
</reference>
<dbReference type="InterPro" id="IPR029058">
    <property type="entry name" value="AB_hydrolase_fold"/>
</dbReference>